<dbReference type="EMBL" id="SRSD01000004">
    <property type="protein sequence ID" value="KAA0892135.1"/>
    <property type="molecule type" value="Genomic_DNA"/>
</dbReference>
<organism evidence="1 2">
    <name type="scientific">Oryzomonas rubra</name>
    <dbReference type="NCBI Taxonomy" id="2509454"/>
    <lineage>
        <taxon>Bacteria</taxon>
        <taxon>Pseudomonadati</taxon>
        <taxon>Thermodesulfobacteriota</taxon>
        <taxon>Desulfuromonadia</taxon>
        <taxon>Geobacterales</taxon>
        <taxon>Geobacteraceae</taxon>
        <taxon>Oryzomonas</taxon>
    </lineage>
</organism>
<evidence type="ECO:0000313" key="2">
    <source>
        <dbReference type="Proteomes" id="UP000324298"/>
    </source>
</evidence>
<reference evidence="1 2" key="1">
    <citation type="submission" date="2019-04" db="EMBL/GenBank/DDBJ databases">
        <title>Geobacter ruber sp. nov., ferric-reducing bacteria isolated from paddy soil.</title>
        <authorList>
            <person name="Xu Z."/>
            <person name="Masuda Y."/>
            <person name="Itoh H."/>
            <person name="Senoo K."/>
        </authorList>
    </citation>
    <scope>NUCLEOTIDE SEQUENCE [LARGE SCALE GENOMIC DNA]</scope>
    <source>
        <strain evidence="1 2">Red88</strain>
    </source>
</reference>
<dbReference type="OrthoDB" id="5397676at2"/>
<proteinExistence type="predicted"/>
<keyword evidence="2" id="KW-1185">Reference proteome</keyword>
<comment type="caution">
    <text evidence="1">The sequence shown here is derived from an EMBL/GenBank/DDBJ whole genome shotgun (WGS) entry which is preliminary data.</text>
</comment>
<name>A0A5A9XI02_9BACT</name>
<sequence length="65" mass="7742">MKTKQYDQVCYWTEQREEHVPLRNLKNGQLGYSFGCTYEGETVQVRLENGELDSWERKECAEVTH</sequence>
<gene>
    <name evidence="1" type="ORF">ET418_07980</name>
</gene>
<dbReference type="AlphaFoldDB" id="A0A5A9XI02"/>
<evidence type="ECO:0000313" key="1">
    <source>
        <dbReference type="EMBL" id="KAA0892135.1"/>
    </source>
</evidence>
<dbReference type="Proteomes" id="UP000324298">
    <property type="component" value="Unassembled WGS sequence"/>
</dbReference>
<accession>A0A5A9XI02</accession>
<dbReference type="RefSeq" id="WP_149307073.1">
    <property type="nucleotide sequence ID" value="NZ_SRSD01000004.1"/>
</dbReference>
<protein>
    <submittedName>
        <fullName evidence="1">Uncharacterized protein</fullName>
    </submittedName>
</protein>